<evidence type="ECO:0000313" key="2">
    <source>
        <dbReference type="EMBL" id="KAA6395210.1"/>
    </source>
</evidence>
<evidence type="ECO:0000313" key="3">
    <source>
        <dbReference type="Proteomes" id="UP000324800"/>
    </source>
</evidence>
<proteinExistence type="predicted"/>
<dbReference type="EMBL" id="SNRW01001741">
    <property type="protein sequence ID" value="KAA6395210.1"/>
    <property type="molecule type" value="Genomic_DNA"/>
</dbReference>
<comment type="caution">
    <text evidence="1">The sequence shown here is derived from an EMBL/GenBank/DDBJ whole genome shotgun (WGS) entry which is preliminary data.</text>
</comment>
<gene>
    <name evidence="2" type="ORF">EZS28_009259</name>
    <name evidence="1" type="ORF">EZS28_021814</name>
</gene>
<evidence type="ECO:0000313" key="1">
    <source>
        <dbReference type="EMBL" id="KAA6382658.1"/>
    </source>
</evidence>
<dbReference type="AlphaFoldDB" id="A0A5J4VJA9"/>
<reference evidence="1 3" key="1">
    <citation type="submission" date="2019-03" db="EMBL/GenBank/DDBJ databases">
        <title>Single cell metagenomics reveals metabolic interactions within the superorganism composed of flagellate Streblomastix strix and complex community of Bacteroidetes bacteria on its surface.</title>
        <authorList>
            <person name="Treitli S.C."/>
            <person name="Kolisko M."/>
            <person name="Husnik F."/>
            <person name="Keeling P."/>
            <person name="Hampl V."/>
        </authorList>
    </citation>
    <scope>NUCLEOTIDE SEQUENCE [LARGE SCALE GENOMIC DNA]</scope>
    <source>
        <strain evidence="1">ST1C</strain>
    </source>
</reference>
<feature type="non-terminal residue" evidence="1">
    <location>
        <position position="100"/>
    </location>
</feature>
<accession>A0A5J4VJA9</accession>
<dbReference type="EMBL" id="SNRW01006657">
    <property type="protein sequence ID" value="KAA6382658.1"/>
    <property type="molecule type" value="Genomic_DNA"/>
</dbReference>
<sequence>MKRTNLNPGDNLKANITLPFLPGNQFTDPRKDNFAVSQTLWYKDGLQTEKLDYAAIGREFRHEFDTRLADQCEVDDEINPYLGWSRKNIEWGTIAQGEKA</sequence>
<dbReference type="Proteomes" id="UP000324800">
    <property type="component" value="Unassembled WGS sequence"/>
</dbReference>
<protein>
    <submittedName>
        <fullName evidence="1">Uncharacterized protein</fullName>
    </submittedName>
</protein>
<organism evidence="1 3">
    <name type="scientific">Streblomastix strix</name>
    <dbReference type="NCBI Taxonomy" id="222440"/>
    <lineage>
        <taxon>Eukaryota</taxon>
        <taxon>Metamonada</taxon>
        <taxon>Preaxostyla</taxon>
        <taxon>Oxymonadida</taxon>
        <taxon>Streblomastigidae</taxon>
        <taxon>Streblomastix</taxon>
    </lineage>
</organism>
<name>A0A5J4VJA9_9EUKA</name>